<reference evidence="1 2" key="1">
    <citation type="journal article" date="2016" name="J. Microbiol.">
        <title>Dankookia rubra gen. nov., sp. nov., an alphaproteobacterium isolated from sediment of a shallow stream.</title>
        <authorList>
            <person name="Kim W.H."/>
            <person name="Kim D.H."/>
            <person name="Kang K."/>
            <person name="Ahn T.Y."/>
        </authorList>
    </citation>
    <scope>NUCLEOTIDE SEQUENCE [LARGE SCALE GENOMIC DNA]</scope>
    <source>
        <strain evidence="1 2">JCM30602</strain>
    </source>
</reference>
<name>A0A4R5Q9V0_9PROT</name>
<evidence type="ECO:0000313" key="1">
    <source>
        <dbReference type="EMBL" id="TDH59794.1"/>
    </source>
</evidence>
<dbReference type="SUPFAM" id="SSF48452">
    <property type="entry name" value="TPR-like"/>
    <property type="match status" value="1"/>
</dbReference>
<dbReference type="RefSeq" id="WP_133291397.1">
    <property type="nucleotide sequence ID" value="NZ_SMSJ01000053.1"/>
</dbReference>
<keyword evidence="2" id="KW-1185">Reference proteome</keyword>
<evidence type="ECO:0000313" key="2">
    <source>
        <dbReference type="Proteomes" id="UP000295096"/>
    </source>
</evidence>
<proteinExistence type="predicted"/>
<dbReference type="EMBL" id="SMSJ01000053">
    <property type="protein sequence ID" value="TDH59794.1"/>
    <property type="molecule type" value="Genomic_DNA"/>
</dbReference>
<protein>
    <recommendedName>
        <fullName evidence="3">Tetratricopeptide repeat protein</fullName>
    </recommendedName>
</protein>
<organism evidence="1 2">
    <name type="scientific">Dankookia rubra</name>
    <dbReference type="NCBI Taxonomy" id="1442381"/>
    <lineage>
        <taxon>Bacteria</taxon>
        <taxon>Pseudomonadati</taxon>
        <taxon>Pseudomonadota</taxon>
        <taxon>Alphaproteobacteria</taxon>
        <taxon>Acetobacterales</taxon>
        <taxon>Roseomonadaceae</taxon>
        <taxon>Dankookia</taxon>
    </lineage>
</organism>
<dbReference type="AlphaFoldDB" id="A0A4R5Q9V0"/>
<evidence type="ECO:0008006" key="3">
    <source>
        <dbReference type="Google" id="ProtNLM"/>
    </source>
</evidence>
<dbReference type="InterPro" id="IPR011990">
    <property type="entry name" value="TPR-like_helical_dom_sf"/>
</dbReference>
<comment type="caution">
    <text evidence="1">The sequence shown here is derived from an EMBL/GenBank/DDBJ whole genome shotgun (WGS) entry which is preliminary data.</text>
</comment>
<gene>
    <name evidence="1" type="ORF">E2C06_25460</name>
</gene>
<accession>A0A4R5Q9V0</accession>
<dbReference type="OrthoDB" id="8929480at2"/>
<dbReference type="Proteomes" id="UP000295096">
    <property type="component" value="Unassembled WGS sequence"/>
</dbReference>
<dbReference type="Gene3D" id="1.25.40.10">
    <property type="entry name" value="Tetratricopeptide repeat domain"/>
    <property type="match status" value="1"/>
</dbReference>
<sequence>MSDTARITEAEIQAIDTARLASVCNPPPPPMPSPLTREQAIENTRGMLRARAGADALTAVEAAFASTGSDALGKSAVRAVLAGNPAGALAAEITRAAAGDPAAARNAAALLPLFGMDAEALALGEAGVPDPASEPGPGGINNRAAALNAQGIALIHMHRWDEAEAKLREAVIADPTSTVAAANLAVAALCAGKEHRTEFIVGFWRRQLPFTSAPGGPPYVPDPDAALDMSHGQDGVLPTLFYPREADGAKDALVRSQKLDATSLSRQMARNSRRSKISPIMAERARVPLSGIWGQQIILVALSADEDPGVAAAKKAMEAKSGDGFLAGLISNFLAASPGKIIECSQPGGSPTCFRDWCGAELRARHSEWLSWQLQYDTLVRDYWKLWARRSSGAIANLSDMIVHEAAMLNFQDIADATYYARLRAPAKEWIDFVAVSNANFGCLEPPPPPPDAADSTPEARADRCPENIIDGMFGVAVHEVLEVTVNCERVSVEIAGEGLVRPFLSVDIERTGDLMLYIGSKGTVGTDFGPPTIGAELISGKSGLYVRVGSDGSIEDVGARVQFGEPEVKVGSFIGRSAVVESMDFSFVGIFR</sequence>